<feature type="domain" description="HTH marR-type" evidence="4">
    <location>
        <begin position="8"/>
        <end position="137"/>
    </location>
</feature>
<keyword evidence="6" id="KW-1185">Reference proteome</keyword>
<dbReference type="InterPro" id="IPR036388">
    <property type="entry name" value="WH-like_DNA-bd_sf"/>
</dbReference>
<comment type="caution">
    <text evidence="5">The sequence shown here is derived from an EMBL/GenBank/DDBJ whole genome shotgun (WGS) entry which is preliminary data.</text>
</comment>
<dbReference type="Proteomes" id="UP001589738">
    <property type="component" value="Unassembled WGS sequence"/>
</dbReference>
<dbReference type="PANTHER" id="PTHR42756">
    <property type="entry name" value="TRANSCRIPTIONAL REGULATOR, MARR"/>
    <property type="match status" value="1"/>
</dbReference>
<gene>
    <name evidence="5" type="ORF">ACFFHF_15385</name>
</gene>
<dbReference type="PANTHER" id="PTHR42756:SF1">
    <property type="entry name" value="TRANSCRIPTIONAL REPRESSOR OF EMRAB OPERON"/>
    <property type="match status" value="1"/>
</dbReference>
<evidence type="ECO:0000256" key="1">
    <source>
        <dbReference type="ARBA" id="ARBA00023015"/>
    </source>
</evidence>
<keyword evidence="1" id="KW-0805">Transcription regulation</keyword>
<evidence type="ECO:0000313" key="6">
    <source>
        <dbReference type="Proteomes" id="UP001589738"/>
    </source>
</evidence>
<dbReference type="InterPro" id="IPR000835">
    <property type="entry name" value="HTH_MarR-typ"/>
</dbReference>
<accession>A0ABV6KUK8</accession>
<protein>
    <submittedName>
        <fullName evidence="5">MarR family winged helix-turn-helix transcriptional regulator</fullName>
    </submittedName>
</protein>
<evidence type="ECO:0000256" key="3">
    <source>
        <dbReference type="ARBA" id="ARBA00023163"/>
    </source>
</evidence>
<reference evidence="5 6" key="1">
    <citation type="submission" date="2024-09" db="EMBL/GenBank/DDBJ databases">
        <authorList>
            <person name="Sun Q."/>
            <person name="Mori K."/>
        </authorList>
    </citation>
    <scope>NUCLEOTIDE SEQUENCE [LARGE SCALE GENOMIC DNA]</scope>
    <source>
        <strain evidence="5 6">CGMCC 1.9126</strain>
    </source>
</reference>
<sequence>MTHSIPDQEHILFLLKELSNQMGPKFERNTQISLSRYELLHQLYQVDEIKQSSLQKVVNIDHAAITRHLKQLESEGMVSRRRNPSDNRETFVQLTHEGRERIVTCQSDKLSFIKQMFHDFSEEELRSLVTMLIRVQANIKEY</sequence>
<evidence type="ECO:0000313" key="5">
    <source>
        <dbReference type="EMBL" id="MFC0476590.1"/>
    </source>
</evidence>
<dbReference type="PRINTS" id="PR00598">
    <property type="entry name" value="HTHMARR"/>
</dbReference>
<name>A0ABV6KUK8_9BACI</name>
<dbReference type="Pfam" id="PF01047">
    <property type="entry name" value="MarR"/>
    <property type="match status" value="1"/>
</dbReference>
<dbReference type="CDD" id="cd00090">
    <property type="entry name" value="HTH_ARSR"/>
    <property type="match status" value="1"/>
</dbReference>
<dbReference type="Gene3D" id="1.10.10.10">
    <property type="entry name" value="Winged helix-like DNA-binding domain superfamily/Winged helix DNA-binding domain"/>
    <property type="match status" value="1"/>
</dbReference>
<dbReference type="SMART" id="SM00347">
    <property type="entry name" value="HTH_MARR"/>
    <property type="match status" value="1"/>
</dbReference>
<keyword evidence="2" id="KW-0238">DNA-binding</keyword>
<organism evidence="5 6">
    <name type="scientific">Robertmurraya beringensis</name>
    <dbReference type="NCBI Taxonomy" id="641660"/>
    <lineage>
        <taxon>Bacteria</taxon>
        <taxon>Bacillati</taxon>
        <taxon>Bacillota</taxon>
        <taxon>Bacilli</taxon>
        <taxon>Bacillales</taxon>
        <taxon>Bacillaceae</taxon>
        <taxon>Robertmurraya</taxon>
    </lineage>
</organism>
<dbReference type="RefSeq" id="WP_160546129.1">
    <property type="nucleotide sequence ID" value="NZ_JBHLUU010000107.1"/>
</dbReference>
<evidence type="ECO:0000259" key="4">
    <source>
        <dbReference type="PROSITE" id="PS50995"/>
    </source>
</evidence>
<dbReference type="SUPFAM" id="SSF46785">
    <property type="entry name" value="Winged helix' DNA-binding domain"/>
    <property type="match status" value="1"/>
</dbReference>
<dbReference type="InterPro" id="IPR036390">
    <property type="entry name" value="WH_DNA-bd_sf"/>
</dbReference>
<evidence type="ECO:0000256" key="2">
    <source>
        <dbReference type="ARBA" id="ARBA00023125"/>
    </source>
</evidence>
<dbReference type="PROSITE" id="PS50995">
    <property type="entry name" value="HTH_MARR_2"/>
    <property type="match status" value="1"/>
</dbReference>
<dbReference type="EMBL" id="JBHLUU010000107">
    <property type="protein sequence ID" value="MFC0476590.1"/>
    <property type="molecule type" value="Genomic_DNA"/>
</dbReference>
<proteinExistence type="predicted"/>
<keyword evidence="3" id="KW-0804">Transcription</keyword>
<dbReference type="InterPro" id="IPR011991">
    <property type="entry name" value="ArsR-like_HTH"/>
</dbReference>